<organism evidence="2">
    <name type="scientific">Menopon gallinae</name>
    <name type="common">poultry shaft louse</name>
    <dbReference type="NCBI Taxonomy" id="328185"/>
    <lineage>
        <taxon>Eukaryota</taxon>
        <taxon>Metazoa</taxon>
        <taxon>Ecdysozoa</taxon>
        <taxon>Arthropoda</taxon>
        <taxon>Hexapoda</taxon>
        <taxon>Insecta</taxon>
        <taxon>Pterygota</taxon>
        <taxon>Neoptera</taxon>
        <taxon>Paraneoptera</taxon>
        <taxon>Psocodea</taxon>
        <taxon>Troctomorpha</taxon>
        <taxon>Phthiraptera</taxon>
        <taxon>Amblycera</taxon>
        <taxon>Menoponidae</taxon>
        <taxon>Menopon</taxon>
    </lineage>
</organism>
<name>A0AAW2HYR4_9NEOP</name>
<proteinExistence type="predicted"/>
<feature type="compositionally biased region" description="Polar residues" evidence="1">
    <location>
        <begin position="69"/>
        <end position="79"/>
    </location>
</feature>
<dbReference type="AlphaFoldDB" id="A0AAW2HYR4"/>
<accession>A0AAW2HYR4</accession>
<dbReference type="EMBL" id="JARGDH010000003">
    <property type="protein sequence ID" value="KAL0274495.1"/>
    <property type="molecule type" value="Genomic_DNA"/>
</dbReference>
<feature type="region of interest" description="Disordered" evidence="1">
    <location>
        <begin position="54"/>
        <end position="79"/>
    </location>
</feature>
<evidence type="ECO:0000313" key="2">
    <source>
        <dbReference type="EMBL" id="KAL0274495.1"/>
    </source>
</evidence>
<protein>
    <submittedName>
        <fullName evidence="2">Uncharacterized protein</fullName>
    </submittedName>
</protein>
<sequence>MVDPSRAPYASISAIWHPPTSPVAFQATGLEEENRELKHKMEAMRSSRRVWLPTQQVQKAEKKAPKNRCGNSRLQQPTL</sequence>
<evidence type="ECO:0000256" key="1">
    <source>
        <dbReference type="SAM" id="MobiDB-lite"/>
    </source>
</evidence>
<reference evidence="2" key="1">
    <citation type="journal article" date="2024" name="Gigascience">
        <title>Chromosome-level genome of the poultry shaft louse Menopon gallinae provides insight into the host-switching and adaptive evolution of parasitic lice.</title>
        <authorList>
            <person name="Xu Y."/>
            <person name="Ma L."/>
            <person name="Liu S."/>
            <person name="Liang Y."/>
            <person name="Liu Q."/>
            <person name="He Z."/>
            <person name="Tian L."/>
            <person name="Duan Y."/>
            <person name="Cai W."/>
            <person name="Li H."/>
            <person name="Song F."/>
        </authorList>
    </citation>
    <scope>NUCLEOTIDE SEQUENCE</scope>
    <source>
        <strain evidence="2">Cailab_2023a</strain>
    </source>
</reference>
<gene>
    <name evidence="2" type="ORF">PYX00_006901</name>
</gene>
<comment type="caution">
    <text evidence="2">The sequence shown here is derived from an EMBL/GenBank/DDBJ whole genome shotgun (WGS) entry which is preliminary data.</text>
</comment>